<protein>
    <submittedName>
        <fullName evidence="2">PITPNM</fullName>
    </submittedName>
</protein>
<dbReference type="InterPro" id="IPR001666">
    <property type="entry name" value="PI_transfer"/>
</dbReference>
<dbReference type="GO" id="GO:0008526">
    <property type="term" value="F:phosphatidylinositol transfer activity"/>
    <property type="evidence" value="ECO:0007669"/>
    <property type="project" value="TreeGrafter"/>
</dbReference>
<dbReference type="Proteomes" id="UP000507470">
    <property type="component" value="Unassembled WGS sequence"/>
</dbReference>
<sequence>MLVKEYRIALPMSVEEYRIAQLYMIQKKSRDESSGEGSGVEIIVNEPYTDGPGGNGQYTYKIYHIGSHLPGWFRAILPKSALRVEEEAWNSYPYTKTRYRCPFVEKFLLEIETKYLNDGGTQENVFKLSQSEIKQRQIGLMLSTTAVMTIALSSPYSNRHTTGLILSTTTVMTIALSSPYSYRHTTGLILSTTAVMTIALSSPYSYRHTTGLILSTTAVMTIALTSPYSNRHTTGLMLSTTAVMTIALTSPYSNRHTTGLILSTTAVMTIALTSLTQIDTHGTHAINNSSYDYCT</sequence>
<keyword evidence="3" id="KW-1185">Reference proteome</keyword>
<dbReference type="GO" id="GO:0008525">
    <property type="term" value="F:phosphatidylcholine transporter activity"/>
    <property type="evidence" value="ECO:0007669"/>
    <property type="project" value="TreeGrafter"/>
</dbReference>
<dbReference type="PRINTS" id="PR00391">
    <property type="entry name" value="PITRANSFER"/>
</dbReference>
<dbReference type="GO" id="GO:0031210">
    <property type="term" value="F:phosphatidylcholine binding"/>
    <property type="evidence" value="ECO:0007669"/>
    <property type="project" value="TreeGrafter"/>
</dbReference>
<dbReference type="Pfam" id="PF02121">
    <property type="entry name" value="IP_trans"/>
    <property type="match status" value="1"/>
</dbReference>
<dbReference type="PANTHER" id="PTHR10658:SF81">
    <property type="entry name" value="PROTEIN RETINAL DEGENERATION B"/>
    <property type="match status" value="1"/>
</dbReference>
<dbReference type="InterPro" id="IPR055261">
    <property type="entry name" value="PI_transfer_N"/>
</dbReference>
<proteinExistence type="predicted"/>
<name>A0A6J8F030_MYTCO</name>
<dbReference type="GO" id="GO:0005737">
    <property type="term" value="C:cytoplasm"/>
    <property type="evidence" value="ECO:0007669"/>
    <property type="project" value="TreeGrafter"/>
</dbReference>
<evidence type="ECO:0000259" key="1">
    <source>
        <dbReference type="Pfam" id="PF02121"/>
    </source>
</evidence>
<accession>A0A6J8F030</accession>
<reference evidence="2 3" key="1">
    <citation type="submission" date="2020-06" db="EMBL/GenBank/DDBJ databases">
        <authorList>
            <person name="Li R."/>
            <person name="Bekaert M."/>
        </authorList>
    </citation>
    <scope>NUCLEOTIDE SEQUENCE [LARGE SCALE GENOMIC DNA]</scope>
    <source>
        <strain evidence="3">wild</strain>
    </source>
</reference>
<dbReference type="Gene3D" id="3.30.530.20">
    <property type="match status" value="1"/>
</dbReference>
<dbReference type="EMBL" id="CACVKT020010231">
    <property type="protein sequence ID" value="CAC5425363.1"/>
    <property type="molecule type" value="Genomic_DNA"/>
</dbReference>
<dbReference type="GO" id="GO:0035091">
    <property type="term" value="F:phosphatidylinositol binding"/>
    <property type="evidence" value="ECO:0007669"/>
    <property type="project" value="TreeGrafter"/>
</dbReference>
<gene>
    <name evidence="2" type="ORF">MCOR_57197</name>
</gene>
<dbReference type="OrthoDB" id="10053061at2759"/>
<organism evidence="2 3">
    <name type="scientific">Mytilus coruscus</name>
    <name type="common">Sea mussel</name>
    <dbReference type="NCBI Taxonomy" id="42192"/>
    <lineage>
        <taxon>Eukaryota</taxon>
        <taxon>Metazoa</taxon>
        <taxon>Spiralia</taxon>
        <taxon>Lophotrochozoa</taxon>
        <taxon>Mollusca</taxon>
        <taxon>Bivalvia</taxon>
        <taxon>Autobranchia</taxon>
        <taxon>Pteriomorphia</taxon>
        <taxon>Mytilida</taxon>
        <taxon>Mytiloidea</taxon>
        <taxon>Mytilidae</taxon>
        <taxon>Mytilinae</taxon>
        <taxon>Mytilus</taxon>
    </lineage>
</organism>
<dbReference type="InterPro" id="IPR023393">
    <property type="entry name" value="START-like_dom_sf"/>
</dbReference>
<dbReference type="PANTHER" id="PTHR10658">
    <property type="entry name" value="PHOSPHATIDYLINOSITOL TRANSFER PROTEIN"/>
    <property type="match status" value="1"/>
</dbReference>
<evidence type="ECO:0000313" key="2">
    <source>
        <dbReference type="EMBL" id="CAC5425363.1"/>
    </source>
</evidence>
<feature type="domain" description="Phosphatidylinositol transfer protein N-terminal" evidence="1">
    <location>
        <begin position="1"/>
        <end position="139"/>
    </location>
</feature>
<evidence type="ECO:0000313" key="3">
    <source>
        <dbReference type="Proteomes" id="UP000507470"/>
    </source>
</evidence>
<dbReference type="AlphaFoldDB" id="A0A6J8F030"/>
<dbReference type="SUPFAM" id="SSF55961">
    <property type="entry name" value="Bet v1-like"/>
    <property type="match status" value="1"/>
</dbReference>